<protein>
    <recommendedName>
        <fullName evidence="4">Peptidase C1A papain C-terminal domain-containing protein</fullName>
    </recommendedName>
</protein>
<keyword evidence="3" id="KW-1185">Reference proteome</keyword>
<evidence type="ECO:0000256" key="1">
    <source>
        <dbReference type="SAM" id="MobiDB-lite"/>
    </source>
</evidence>
<name>A0AAV9W1N0_9PEZI</name>
<comment type="caution">
    <text evidence="2">The sequence shown here is derived from an EMBL/GenBank/DDBJ whole genome shotgun (WGS) entry which is preliminary data.</text>
</comment>
<evidence type="ECO:0000313" key="3">
    <source>
        <dbReference type="Proteomes" id="UP001370758"/>
    </source>
</evidence>
<feature type="region of interest" description="Disordered" evidence="1">
    <location>
        <begin position="85"/>
        <end position="110"/>
    </location>
</feature>
<evidence type="ECO:0008006" key="4">
    <source>
        <dbReference type="Google" id="ProtNLM"/>
    </source>
</evidence>
<accession>A0AAV9W1N0</accession>
<evidence type="ECO:0000313" key="2">
    <source>
        <dbReference type="EMBL" id="KAK6500357.1"/>
    </source>
</evidence>
<dbReference type="AlphaFoldDB" id="A0AAV9W1N0"/>
<sequence length="110" mass="12179">MQGERGGSIEVHAVVLVRCDDASLAFMGSWSATWADQGFFAIDKPSTLEISDGSKMQLFDVYWHTSDLLEEEKEAWKRYQKEEGNEYLGNLPNPGTKPNAGSVKGPSIQP</sequence>
<reference evidence="2 3" key="1">
    <citation type="submission" date="2023-08" db="EMBL/GenBank/DDBJ databases">
        <authorList>
            <person name="Palmer J.M."/>
        </authorList>
    </citation>
    <scope>NUCLEOTIDE SEQUENCE [LARGE SCALE GENOMIC DNA]</scope>
    <source>
        <strain evidence="2 3">TWF481</strain>
    </source>
</reference>
<dbReference type="EMBL" id="JAVHJL010000007">
    <property type="protein sequence ID" value="KAK6500357.1"/>
    <property type="molecule type" value="Genomic_DNA"/>
</dbReference>
<gene>
    <name evidence="2" type="ORF">TWF481_010699</name>
</gene>
<proteinExistence type="predicted"/>
<organism evidence="2 3">
    <name type="scientific">Arthrobotrys musiformis</name>
    <dbReference type="NCBI Taxonomy" id="47236"/>
    <lineage>
        <taxon>Eukaryota</taxon>
        <taxon>Fungi</taxon>
        <taxon>Dikarya</taxon>
        <taxon>Ascomycota</taxon>
        <taxon>Pezizomycotina</taxon>
        <taxon>Orbiliomycetes</taxon>
        <taxon>Orbiliales</taxon>
        <taxon>Orbiliaceae</taxon>
        <taxon>Arthrobotrys</taxon>
    </lineage>
</organism>
<dbReference type="Proteomes" id="UP001370758">
    <property type="component" value="Unassembled WGS sequence"/>
</dbReference>